<dbReference type="Gene3D" id="1.25.40.630">
    <property type="match status" value="1"/>
</dbReference>
<dbReference type="PANTHER" id="PTHR45735">
    <property type="entry name" value="CLEAVAGE STIMULATION FACTOR SUBUNIT 2"/>
    <property type="match status" value="1"/>
</dbReference>
<accession>A0A8H7N9G3</accession>
<dbReference type="AlphaFoldDB" id="A0A8H7N9G3"/>
<dbReference type="PANTHER" id="PTHR45735:SF2">
    <property type="entry name" value="CLEAVAGE STIMULATION FACTOR SUBUNIT 2"/>
    <property type="match status" value="1"/>
</dbReference>
<gene>
    <name evidence="2" type="ORF">IM811_013440</name>
</gene>
<dbReference type="GO" id="GO:0003729">
    <property type="term" value="F:mRNA binding"/>
    <property type="evidence" value="ECO:0007669"/>
    <property type="project" value="TreeGrafter"/>
</dbReference>
<reference evidence="2" key="1">
    <citation type="submission" date="2020-10" db="EMBL/GenBank/DDBJ databases">
        <title>High-Quality Genome Resource of Clonostachys rosea strain S41 by Oxford Nanopore Long-Read Sequencing.</title>
        <authorList>
            <person name="Wang H."/>
        </authorList>
    </citation>
    <scope>NUCLEOTIDE SEQUENCE</scope>
    <source>
        <strain evidence="2">S41</strain>
    </source>
</reference>
<organism evidence="2 3">
    <name type="scientific">Bionectria ochroleuca</name>
    <name type="common">Gliocladium roseum</name>
    <dbReference type="NCBI Taxonomy" id="29856"/>
    <lineage>
        <taxon>Eukaryota</taxon>
        <taxon>Fungi</taxon>
        <taxon>Dikarya</taxon>
        <taxon>Ascomycota</taxon>
        <taxon>Pezizomycotina</taxon>
        <taxon>Sordariomycetes</taxon>
        <taxon>Hypocreomycetidae</taxon>
        <taxon>Hypocreales</taxon>
        <taxon>Bionectriaceae</taxon>
        <taxon>Clonostachys</taxon>
    </lineage>
</organism>
<comment type="caution">
    <text evidence="2">The sequence shown here is derived from an EMBL/GenBank/DDBJ whole genome shotgun (WGS) entry which is preliminary data.</text>
</comment>
<proteinExistence type="predicted"/>
<dbReference type="Pfam" id="PF14327">
    <property type="entry name" value="CSTF2_hinge"/>
    <property type="match status" value="1"/>
</dbReference>
<dbReference type="GO" id="GO:0005847">
    <property type="term" value="C:mRNA cleavage and polyadenylation specificity factor complex"/>
    <property type="evidence" value="ECO:0007669"/>
    <property type="project" value="TreeGrafter"/>
</dbReference>
<sequence>MRTATTRDLVVTKLLVLMAPALETIRKAHPFLSSPWQGTPPGVKCTDAISQTLNTLPPSQLLDILAQMKTLATTEPQRAAELLSQAPQLGAAIFQALLLMGLVSPEAIQLVVQGGPLLRPPAQPSLPLMYLDTKAPQLPTARHRFPARPTRLLLLMGTALLRLLSLLLPQPLSPLPQLRIPRLLCELF</sequence>
<feature type="domain" description="Cleavage stimulation factor subunit 2 hinge" evidence="1">
    <location>
        <begin position="39"/>
        <end position="111"/>
    </location>
</feature>
<protein>
    <recommendedName>
        <fullName evidence="1">Cleavage stimulation factor subunit 2 hinge domain-containing protein</fullName>
    </recommendedName>
</protein>
<dbReference type="EMBL" id="JADCTT010000005">
    <property type="protein sequence ID" value="KAF9751646.1"/>
    <property type="molecule type" value="Genomic_DNA"/>
</dbReference>
<evidence type="ECO:0000313" key="2">
    <source>
        <dbReference type="EMBL" id="KAF9751646.1"/>
    </source>
</evidence>
<dbReference type="InterPro" id="IPR025742">
    <property type="entry name" value="CSTF2_hinge"/>
</dbReference>
<evidence type="ECO:0000259" key="1">
    <source>
        <dbReference type="Pfam" id="PF14327"/>
    </source>
</evidence>
<name>A0A8H7N9G3_BIOOC</name>
<dbReference type="Proteomes" id="UP000616885">
    <property type="component" value="Unassembled WGS sequence"/>
</dbReference>
<evidence type="ECO:0000313" key="3">
    <source>
        <dbReference type="Proteomes" id="UP000616885"/>
    </source>
</evidence>